<dbReference type="PANTHER" id="PTHR30502:SF0">
    <property type="entry name" value="PHOSPHOENOLPYRUVATE CARBOXYLASE FAMILY PROTEIN"/>
    <property type="match status" value="1"/>
</dbReference>
<dbReference type="SUPFAM" id="SSF51621">
    <property type="entry name" value="Phosphoenolpyruvate/pyruvate domain"/>
    <property type="match status" value="1"/>
</dbReference>
<organism evidence="5 6">
    <name type="scientific">Natrinema salifodinae</name>
    <dbReference type="NCBI Taxonomy" id="1202768"/>
    <lineage>
        <taxon>Archaea</taxon>
        <taxon>Methanobacteriati</taxon>
        <taxon>Methanobacteriota</taxon>
        <taxon>Stenosarchaea group</taxon>
        <taxon>Halobacteria</taxon>
        <taxon>Halobacteriales</taxon>
        <taxon>Natrialbaceae</taxon>
        <taxon>Natrinema</taxon>
    </lineage>
</organism>
<dbReference type="InterPro" id="IPR040442">
    <property type="entry name" value="Pyrv_kinase-like_dom_sf"/>
</dbReference>
<dbReference type="InterPro" id="IPR005000">
    <property type="entry name" value="Aldolase/citrate-lyase_domain"/>
</dbReference>
<dbReference type="eggNOG" id="arCOG04974">
    <property type="taxonomic scope" value="Archaea"/>
</dbReference>
<name>A0A1I0QU83_9EURY</name>
<dbReference type="GO" id="GO:0005737">
    <property type="term" value="C:cytoplasm"/>
    <property type="evidence" value="ECO:0007669"/>
    <property type="project" value="TreeGrafter"/>
</dbReference>
<evidence type="ECO:0000259" key="4">
    <source>
        <dbReference type="Pfam" id="PF03328"/>
    </source>
</evidence>
<dbReference type="Gene3D" id="3.20.20.60">
    <property type="entry name" value="Phosphoenolpyruvate-binding domains"/>
    <property type="match status" value="1"/>
</dbReference>
<dbReference type="Pfam" id="PF03328">
    <property type="entry name" value="HpcH_HpaI"/>
    <property type="match status" value="1"/>
</dbReference>
<gene>
    <name evidence="5" type="ORF">SAMN05216285_3926</name>
</gene>
<feature type="domain" description="HpcH/HpaI aldolase/citrate lyase" evidence="4">
    <location>
        <begin position="18"/>
        <end position="240"/>
    </location>
</feature>
<keyword evidence="2" id="KW-0479">Metal-binding</keyword>
<dbReference type="RefSeq" id="WP_049989910.1">
    <property type="nucleotide sequence ID" value="NZ_FOIS01000005.1"/>
</dbReference>
<dbReference type="PANTHER" id="PTHR30502">
    <property type="entry name" value="2-KETO-3-DEOXY-L-RHAMNONATE ALDOLASE"/>
    <property type="match status" value="1"/>
</dbReference>
<dbReference type="EMBL" id="FOIS01000005">
    <property type="protein sequence ID" value="SEW30941.1"/>
    <property type="molecule type" value="Genomic_DNA"/>
</dbReference>
<dbReference type="GO" id="GO:0046872">
    <property type="term" value="F:metal ion binding"/>
    <property type="evidence" value="ECO:0007669"/>
    <property type="project" value="UniProtKB-KW"/>
</dbReference>
<evidence type="ECO:0000313" key="5">
    <source>
        <dbReference type="EMBL" id="SEW30941.1"/>
    </source>
</evidence>
<reference evidence="6" key="1">
    <citation type="submission" date="2016-10" db="EMBL/GenBank/DDBJ databases">
        <authorList>
            <person name="Varghese N."/>
        </authorList>
    </citation>
    <scope>NUCLEOTIDE SEQUENCE [LARGE SCALE GENOMIC DNA]</scope>
    <source>
        <strain evidence="6">CGMCC 1.12284</strain>
    </source>
</reference>
<proteinExistence type="inferred from homology"/>
<evidence type="ECO:0000256" key="1">
    <source>
        <dbReference type="ARBA" id="ARBA00005568"/>
    </source>
</evidence>
<evidence type="ECO:0000256" key="3">
    <source>
        <dbReference type="ARBA" id="ARBA00023239"/>
    </source>
</evidence>
<dbReference type="InterPro" id="IPR015813">
    <property type="entry name" value="Pyrv/PenolPyrv_kinase-like_dom"/>
</dbReference>
<dbReference type="STRING" id="1202768.SAMN05216285_3926"/>
<dbReference type="InterPro" id="IPR050251">
    <property type="entry name" value="HpcH-HpaI_aldolase"/>
</dbReference>
<dbReference type="OrthoDB" id="142679at2157"/>
<dbReference type="Proteomes" id="UP000183275">
    <property type="component" value="Unassembled WGS sequence"/>
</dbReference>
<dbReference type="AlphaFoldDB" id="A0A1I0QU83"/>
<sequence length="268" mass="28798">MSRHFKRTLEAGEYPVGNWLSIGHPAVAEVSSALEFDFVLVDTEHTTMSLETVEHISRAIDAKEAPTEAIIRVPRNDPSRIKRVLDIGVAGVMVPMIESADEAEQLVDAVRYPPEGIRGIASGRAAEYGMDFVEYVADANGSIVTIAQIESRAGLESVDEIAAVDGIDALFVGPADLSGVLGVFGQWDAPELQDAIDRVVRAGDRHGTPVGTFTASQDLIEDRVEAGFDFLIVGKDTAYLADSSRAAKERYEDAVARHAGSMPATNDE</sequence>
<protein>
    <submittedName>
        <fullName evidence="5">2-dehydro-3-deoxyglucarate aldolase/4-hydroxy-2-oxoheptanedioate aldolase</fullName>
    </submittedName>
</protein>
<keyword evidence="3" id="KW-0456">Lyase</keyword>
<comment type="similarity">
    <text evidence="1">Belongs to the HpcH/HpaI aldolase family.</text>
</comment>
<dbReference type="GO" id="GO:0016832">
    <property type="term" value="F:aldehyde-lyase activity"/>
    <property type="evidence" value="ECO:0007669"/>
    <property type="project" value="TreeGrafter"/>
</dbReference>
<evidence type="ECO:0000313" key="6">
    <source>
        <dbReference type="Proteomes" id="UP000183275"/>
    </source>
</evidence>
<evidence type="ECO:0000256" key="2">
    <source>
        <dbReference type="ARBA" id="ARBA00022723"/>
    </source>
</evidence>
<keyword evidence="6" id="KW-1185">Reference proteome</keyword>
<accession>A0A1I0QU83</accession>